<dbReference type="Pfam" id="PF00440">
    <property type="entry name" value="TetR_N"/>
    <property type="match status" value="1"/>
</dbReference>
<protein>
    <submittedName>
        <fullName evidence="4">TetR/AcrR family transcriptional regulator</fullName>
    </submittedName>
</protein>
<dbReference type="GO" id="GO:0003677">
    <property type="term" value="F:DNA binding"/>
    <property type="evidence" value="ECO:0007669"/>
    <property type="project" value="UniProtKB-UniRule"/>
</dbReference>
<evidence type="ECO:0000256" key="1">
    <source>
        <dbReference type="ARBA" id="ARBA00023125"/>
    </source>
</evidence>
<dbReference type="Gene3D" id="1.10.357.10">
    <property type="entry name" value="Tetracycline Repressor, domain 2"/>
    <property type="match status" value="1"/>
</dbReference>
<dbReference type="InterPro" id="IPR009057">
    <property type="entry name" value="Homeodomain-like_sf"/>
</dbReference>
<evidence type="ECO:0000313" key="4">
    <source>
        <dbReference type="EMBL" id="MCW0484597.1"/>
    </source>
</evidence>
<evidence type="ECO:0000259" key="3">
    <source>
        <dbReference type="PROSITE" id="PS50977"/>
    </source>
</evidence>
<keyword evidence="5" id="KW-1185">Reference proteome</keyword>
<dbReference type="PANTHER" id="PTHR43479">
    <property type="entry name" value="ACREF/ENVCD OPERON REPRESSOR-RELATED"/>
    <property type="match status" value="1"/>
</dbReference>
<evidence type="ECO:0000313" key="5">
    <source>
        <dbReference type="Proteomes" id="UP001163821"/>
    </source>
</evidence>
<proteinExistence type="predicted"/>
<dbReference type="PROSITE" id="PS50977">
    <property type="entry name" value="HTH_TETR_2"/>
    <property type="match status" value="1"/>
</dbReference>
<evidence type="ECO:0000256" key="2">
    <source>
        <dbReference type="PROSITE-ProRule" id="PRU00335"/>
    </source>
</evidence>
<gene>
    <name evidence="4" type="ORF">N2K84_17800</name>
</gene>
<organism evidence="4 5">
    <name type="scientific">Gaoshiqia sediminis</name>
    <dbReference type="NCBI Taxonomy" id="2986998"/>
    <lineage>
        <taxon>Bacteria</taxon>
        <taxon>Pseudomonadati</taxon>
        <taxon>Bacteroidota</taxon>
        <taxon>Bacteroidia</taxon>
        <taxon>Marinilabiliales</taxon>
        <taxon>Prolixibacteraceae</taxon>
        <taxon>Gaoshiqia</taxon>
    </lineage>
</organism>
<feature type="domain" description="HTH tetR-type" evidence="3">
    <location>
        <begin position="7"/>
        <end position="67"/>
    </location>
</feature>
<reference evidence="4" key="1">
    <citation type="submission" date="2022-10" db="EMBL/GenBank/DDBJ databases">
        <title>Gaoshiqiia sediminis gen. nov., sp. nov., isolated from coastal sediment.</title>
        <authorList>
            <person name="Yu W.X."/>
            <person name="Mu D.S."/>
            <person name="Du J.Z."/>
            <person name="Liang Y.Q."/>
        </authorList>
    </citation>
    <scope>NUCLEOTIDE SEQUENCE</scope>
    <source>
        <strain evidence="4">A06</strain>
    </source>
</reference>
<dbReference type="PANTHER" id="PTHR43479:SF11">
    <property type="entry name" value="ACREF_ENVCD OPERON REPRESSOR-RELATED"/>
    <property type="match status" value="1"/>
</dbReference>
<dbReference type="Proteomes" id="UP001163821">
    <property type="component" value="Unassembled WGS sequence"/>
</dbReference>
<name>A0AA41YAU3_9BACT</name>
<dbReference type="InterPro" id="IPR001647">
    <property type="entry name" value="HTH_TetR"/>
</dbReference>
<dbReference type="SUPFAM" id="SSF46689">
    <property type="entry name" value="Homeodomain-like"/>
    <property type="match status" value="1"/>
</dbReference>
<comment type="caution">
    <text evidence="4">The sequence shown here is derived from an EMBL/GenBank/DDBJ whole genome shotgun (WGS) entry which is preliminary data.</text>
</comment>
<dbReference type="RefSeq" id="WP_282593189.1">
    <property type="nucleotide sequence ID" value="NZ_JAPAAF010000043.1"/>
</dbReference>
<feature type="DNA-binding region" description="H-T-H motif" evidence="2">
    <location>
        <begin position="30"/>
        <end position="49"/>
    </location>
</feature>
<dbReference type="EMBL" id="JAPAAF010000043">
    <property type="protein sequence ID" value="MCW0484597.1"/>
    <property type="molecule type" value="Genomic_DNA"/>
</dbReference>
<dbReference type="AlphaFoldDB" id="A0AA41YAU3"/>
<dbReference type="InterPro" id="IPR050624">
    <property type="entry name" value="HTH-type_Tx_Regulator"/>
</dbReference>
<keyword evidence="1 2" id="KW-0238">DNA-binding</keyword>
<accession>A0AA41YAU3</accession>
<sequence>MARITDQNKVERLKQSTMKLVVEYGFGGASAALIAKDAKVASGYFYMHYKGKYEMVNAILQEVYLEVFSKFDELIKEDTPFGKIIEKMVRHFVDIANSEPIKVKFLYVLTNDYNFVIDNDLRQKNLRFIETIRTVGINSGSLDKQLTVEDLYLILFIMTTQFINQKYKYAEQEQITEDDTSHLLNLFLKILK</sequence>